<evidence type="ECO:0000313" key="1">
    <source>
        <dbReference type="EMBL" id="KFM23178.1"/>
    </source>
</evidence>
<dbReference type="Proteomes" id="UP000028924">
    <property type="component" value="Unassembled WGS sequence"/>
</dbReference>
<dbReference type="GeneID" id="23614760"/>
<organism evidence="1 2">
    <name type="scientific">Auxenochlorella protothecoides</name>
    <name type="common">Green microalga</name>
    <name type="synonym">Chlorella protothecoides</name>
    <dbReference type="NCBI Taxonomy" id="3075"/>
    <lineage>
        <taxon>Eukaryota</taxon>
        <taxon>Viridiplantae</taxon>
        <taxon>Chlorophyta</taxon>
        <taxon>core chlorophytes</taxon>
        <taxon>Trebouxiophyceae</taxon>
        <taxon>Chlorellales</taxon>
        <taxon>Chlorellaceae</taxon>
        <taxon>Auxenochlorella</taxon>
    </lineage>
</organism>
<name>A0A087SBS4_AUXPR</name>
<protein>
    <submittedName>
        <fullName evidence="1">Uncharacterized protein</fullName>
    </submittedName>
</protein>
<gene>
    <name evidence="1" type="ORF">F751_3369</name>
</gene>
<keyword evidence="2" id="KW-1185">Reference proteome</keyword>
<reference evidence="1 2" key="1">
    <citation type="journal article" date="2014" name="BMC Genomics">
        <title>Oil accumulation mechanisms of the oleaginous microalga Chlorella protothecoides revealed through its genome, transcriptomes, and proteomes.</title>
        <authorList>
            <person name="Gao C."/>
            <person name="Wang Y."/>
            <person name="Shen Y."/>
            <person name="Yan D."/>
            <person name="He X."/>
            <person name="Dai J."/>
            <person name="Wu Q."/>
        </authorList>
    </citation>
    <scope>NUCLEOTIDE SEQUENCE [LARGE SCALE GENOMIC DNA]</scope>
    <source>
        <strain evidence="1 2">0710</strain>
    </source>
</reference>
<dbReference type="KEGG" id="apro:F751_3369"/>
<evidence type="ECO:0000313" key="2">
    <source>
        <dbReference type="Proteomes" id="UP000028924"/>
    </source>
</evidence>
<sequence>MHAGTGCNASSYRAGLRMGALGKRGWGGVRPARAHLLARIVSFCQGFAPDRLPAAGRRTPLVKTSAGPRECVQEYSVKHHEPRHSSTWVLRHDAGHSEGTASESRGLARSQNILSGTRVTQGLGSPEWIMNRLCQHPGIKSGI</sequence>
<dbReference type="AlphaFoldDB" id="A0A087SBS4"/>
<accession>A0A087SBS4</accession>
<dbReference type="RefSeq" id="XP_011396048.1">
    <property type="nucleotide sequence ID" value="XM_011397746.1"/>
</dbReference>
<proteinExistence type="predicted"/>
<dbReference type="EMBL" id="KL662089">
    <property type="protein sequence ID" value="KFM23178.1"/>
    <property type="molecule type" value="Genomic_DNA"/>
</dbReference>